<accession>A0A9P3F1R4</accession>
<dbReference type="SUPFAM" id="SSF53335">
    <property type="entry name" value="S-adenosyl-L-methionine-dependent methyltransferases"/>
    <property type="match status" value="1"/>
</dbReference>
<evidence type="ECO:0000313" key="2">
    <source>
        <dbReference type="Proteomes" id="UP000710440"/>
    </source>
</evidence>
<dbReference type="EMBL" id="BOPL01000001">
    <property type="protein sequence ID" value="GIJ98272.1"/>
    <property type="molecule type" value="Genomic_DNA"/>
</dbReference>
<sequence>MTKLYSSQDPEETKDEVNRLQLQHELIEAFCNGLVKAPIDLTRAGQRILDSATADGYWMRRMQTIMPPGTEFVGFDILPVVQHPGNPFPPQIKTVLRSVLDPFPAEWTNAYDLVHQRLLLVLFSDEEVARILQGLISCVKPGGWIQLFEGSGKRLHDPRAKYFGTFYDLAARKLQNIEVGARLGESLRKAGLVNIHHETVDFNIGCSNPDRELGAKGAENILSIIHMWQNETGKTQLTVASREEIGLSEEEWENLGRLALQDMRTYRTEMRYHIVWAQKPVAGL</sequence>
<reference evidence="1 2" key="1">
    <citation type="submission" date="2021-02" db="EMBL/GenBank/DDBJ databases">
        <title>Pan-genome distribution and transcriptional activeness of fungal secondary metabolism genes in Aspergillus section Fumigati.</title>
        <authorList>
            <person name="Takahashi H."/>
            <person name="Umemura M."/>
            <person name="Ninomiya A."/>
            <person name="Kusuya Y."/>
            <person name="Urayama S."/>
            <person name="Shimizu M."/>
            <person name="Watanabe A."/>
            <person name="Kamei K."/>
            <person name="Yaguchi T."/>
            <person name="Hagiwara D."/>
        </authorList>
    </citation>
    <scope>NUCLEOTIDE SEQUENCE [LARGE SCALE GENOMIC DNA]</scope>
    <source>
        <strain evidence="1 2">IFM 47045</strain>
    </source>
</reference>
<name>A0A9P3F1R4_ASPVI</name>
<dbReference type="Pfam" id="PF13489">
    <property type="entry name" value="Methyltransf_23"/>
    <property type="match status" value="1"/>
</dbReference>
<dbReference type="OrthoDB" id="184880at2759"/>
<keyword evidence="2" id="KW-1185">Reference proteome</keyword>
<organism evidence="1 2">
    <name type="scientific">Aspergillus viridinutans</name>
    <dbReference type="NCBI Taxonomy" id="75553"/>
    <lineage>
        <taxon>Eukaryota</taxon>
        <taxon>Fungi</taxon>
        <taxon>Dikarya</taxon>
        <taxon>Ascomycota</taxon>
        <taxon>Pezizomycotina</taxon>
        <taxon>Eurotiomycetes</taxon>
        <taxon>Eurotiomycetidae</taxon>
        <taxon>Eurotiales</taxon>
        <taxon>Aspergillaceae</taxon>
        <taxon>Aspergillus</taxon>
        <taxon>Aspergillus subgen. Fumigati</taxon>
    </lineage>
</organism>
<dbReference type="Gene3D" id="3.40.50.150">
    <property type="entry name" value="Vaccinia Virus protein VP39"/>
    <property type="match status" value="1"/>
</dbReference>
<dbReference type="AlphaFoldDB" id="A0A9P3F1R4"/>
<dbReference type="RefSeq" id="XP_043121459.1">
    <property type="nucleotide sequence ID" value="XM_043265524.1"/>
</dbReference>
<protein>
    <submittedName>
        <fullName evidence="1">Uncharacterized protein</fullName>
    </submittedName>
</protein>
<dbReference type="Proteomes" id="UP000710440">
    <property type="component" value="Unassembled WGS sequence"/>
</dbReference>
<dbReference type="GeneID" id="66928370"/>
<evidence type="ECO:0000313" key="1">
    <source>
        <dbReference type="EMBL" id="GIJ98272.1"/>
    </source>
</evidence>
<comment type="caution">
    <text evidence="1">The sequence shown here is derived from an EMBL/GenBank/DDBJ whole genome shotgun (WGS) entry which is preliminary data.</text>
</comment>
<gene>
    <name evidence="1" type="ORF">Aspvir_000388</name>
</gene>
<dbReference type="InterPro" id="IPR029063">
    <property type="entry name" value="SAM-dependent_MTases_sf"/>
</dbReference>
<proteinExistence type="predicted"/>